<evidence type="ECO:0000256" key="3">
    <source>
        <dbReference type="ARBA" id="ARBA00022692"/>
    </source>
</evidence>
<proteinExistence type="predicted"/>
<organism evidence="8 9">
    <name type="scientific">Candidatus Similichlamydia laticola</name>
    <dbReference type="NCBI Taxonomy" id="2170265"/>
    <lineage>
        <taxon>Bacteria</taxon>
        <taxon>Pseudomonadati</taxon>
        <taxon>Chlamydiota</taxon>
        <taxon>Chlamydiia</taxon>
        <taxon>Parachlamydiales</taxon>
        <taxon>Candidatus Parilichlamydiaceae</taxon>
        <taxon>Candidatus Similichlamydia</taxon>
    </lineage>
</organism>
<feature type="transmembrane region" description="Helical" evidence="6">
    <location>
        <begin position="70"/>
        <end position="89"/>
    </location>
</feature>
<comment type="caution">
    <text evidence="8">The sequence shown here is derived from an EMBL/GenBank/DDBJ whole genome shotgun (WGS) entry which is preliminary data.</text>
</comment>
<dbReference type="Pfam" id="PF00892">
    <property type="entry name" value="EamA"/>
    <property type="match status" value="2"/>
</dbReference>
<keyword evidence="5 6" id="KW-0472">Membrane</keyword>
<feature type="transmembrane region" description="Helical" evidence="6">
    <location>
        <begin position="145"/>
        <end position="164"/>
    </location>
</feature>
<evidence type="ECO:0000256" key="5">
    <source>
        <dbReference type="ARBA" id="ARBA00023136"/>
    </source>
</evidence>
<dbReference type="InterPro" id="IPR000620">
    <property type="entry name" value="EamA_dom"/>
</dbReference>
<dbReference type="AlphaFoldDB" id="A0A369KKP5"/>
<feature type="transmembrane region" description="Helical" evidence="6">
    <location>
        <begin position="34"/>
        <end position="54"/>
    </location>
</feature>
<keyword evidence="2" id="KW-1003">Cell membrane</keyword>
<comment type="subcellular location">
    <subcellularLocation>
        <location evidence="1">Cell membrane</location>
        <topology evidence="1">Multi-pass membrane protein</topology>
    </subcellularLocation>
</comment>
<feature type="transmembrane region" description="Helical" evidence="6">
    <location>
        <begin position="204"/>
        <end position="226"/>
    </location>
</feature>
<evidence type="ECO:0000256" key="6">
    <source>
        <dbReference type="SAM" id="Phobius"/>
    </source>
</evidence>
<dbReference type="OrthoDB" id="9812547at2"/>
<evidence type="ECO:0000256" key="2">
    <source>
        <dbReference type="ARBA" id="ARBA00022475"/>
    </source>
</evidence>
<feature type="transmembrane region" description="Helical" evidence="6">
    <location>
        <begin position="238"/>
        <end position="259"/>
    </location>
</feature>
<keyword evidence="9" id="KW-1185">Reference proteome</keyword>
<keyword evidence="3 6" id="KW-0812">Transmembrane</keyword>
<dbReference type="PANTHER" id="PTHR32322:SF18">
    <property type="entry name" value="S-ADENOSYLMETHIONINE_S-ADENOSYLHOMOCYSTEINE TRANSPORTER"/>
    <property type="match status" value="1"/>
</dbReference>
<name>A0A369KKP5_9BACT</name>
<feature type="domain" description="EamA" evidence="7">
    <location>
        <begin position="147"/>
        <end position="279"/>
    </location>
</feature>
<dbReference type="GO" id="GO:0005886">
    <property type="term" value="C:plasma membrane"/>
    <property type="evidence" value="ECO:0007669"/>
    <property type="project" value="UniProtKB-SubCell"/>
</dbReference>
<evidence type="ECO:0000313" key="9">
    <source>
        <dbReference type="Proteomes" id="UP000253816"/>
    </source>
</evidence>
<feature type="domain" description="EamA" evidence="7">
    <location>
        <begin position="11"/>
        <end position="130"/>
    </location>
</feature>
<protein>
    <recommendedName>
        <fullName evidence="7">EamA domain-containing protein</fullName>
    </recommendedName>
</protein>
<reference evidence="8 9" key="1">
    <citation type="submission" date="2018-07" db="EMBL/GenBank/DDBJ databases">
        <title>Comparative genomics of the Candidatus Parilichlamydiaceae reveals evidence of convergent evolution and genome reduction in the phylum Chlamydiae.</title>
        <authorList>
            <person name="Taylor-Brown A."/>
            <person name="Polkinghorne A."/>
        </authorList>
    </citation>
    <scope>NUCLEOTIDE SEQUENCE [LARGE SCALE GENOMIC DNA]</scope>
    <source>
        <strain evidence="8 9">Hat2</strain>
    </source>
</reference>
<gene>
    <name evidence="8" type="ORF">HAT2_00317</name>
</gene>
<dbReference type="InterPro" id="IPR050638">
    <property type="entry name" value="AA-Vitamin_Transporters"/>
</dbReference>
<keyword evidence="4 6" id="KW-1133">Transmembrane helix</keyword>
<dbReference type="Proteomes" id="UP000253816">
    <property type="component" value="Unassembled WGS sequence"/>
</dbReference>
<dbReference type="SUPFAM" id="SSF103481">
    <property type="entry name" value="Multidrug resistance efflux transporter EmrE"/>
    <property type="match status" value="2"/>
</dbReference>
<feature type="transmembrane region" description="Helical" evidence="6">
    <location>
        <begin position="176"/>
        <end position="198"/>
    </location>
</feature>
<evidence type="ECO:0000256" key="4">
    <source>
        <dbReference type="ARBA" id="ARBA00022989"/>
    </source>
</evidence>
<sequence length="294" mass="32811">MRPSFSQFVQVLLAYAAIASSALFSRTALEASISPFLFVALRLSIAGTCLLLFQSCKKVTSLTCLERRKIIFLAFLQAFFPLNCEIWALQYVSIPMTQLLYNLTPFLTALLLCRRTRLSLIQWGCIAIACTNSLFALGASNSFSFPEIVMFLAVLSGAAGWIYFKKLLKEGHCPHFLNAAMMFTAGLLSWALCGFLGVSTKIEHPKAIFVALASSLFFSNFVFYTLYSAALQHSSPTFLALLGQFTPLFAAFYTKVWFGEAFPENFLRSVFVTIFATLLFHREDKGLWGRSDSN</sequence>
<dbReference type="EMBL" id="QQBG01000011">
    <property type="protein sequence ID" value="RDB31576.1"/>
    <property type="molecule type" value="Genomic_DNA"/>
</dbReference>
<dbReference type="RefSeq" id="WP_114544250.1">
    <property type="nucleotide sequence ID" value="NZ_QQBG01000011.1"/>
</dbReference>
<accession>A0A369KKP5</accession>
<evidence type="ECO:0000313" key="8">
    <source>
        <dbReference type="EMBL" id="RDB31576.1"/>
    </source>
</evidence>
<evidence type="ECO:0000259" key="7">
    <source>
        <dbReference type="Pfam" id="PF00892"/>
    </source>
</evidence>
<feature type="transmembrane region" description="Helical" evidence="6">
    <location>
        <begin position="95"/>
        <end position="113"/>
    </location>
</feature>
<dbReference type="PANTHER" id="PTHR32322">
    <property type="entry name" value="INNER MEMBRANE TRANSPORTER"/>
    <property type="match status" value="1"/>
</dbReference>
<evidence type="ECO:0000256" key="1">
    <source>
        <dbReference type="ARBA" id="ARBA00004651"/>
    </source>
</evidence>
<dbReference type="InterPro" id="IPR037185">
    <property type="entry name" value="EmrE-like"/>
</dbReference>
<feature type="transmembrane region" description="Helical" evidence="6">
    <location>
        <begin position="120"/>
        <end position="139"/>
    </location>
</feature>